<evidence type="ECO:0000256" key="1">
    <source>
        <dbReference type="ARBA" id="ARBA00006432"/>
    </source>
</evidence>
<dbReference type="AlphaFoldDB" id="A0A975D2E7"/>
<dbReference type="GO" id="GO:0031956">
    <property type="term" value="F:medium-chain fatty acid-CoA ligase activity"/>
    <property type="evidence" value="ECO:0007669"/>
    <property type="project" value="TreeGrafter"/>
</dbReference>
<reference evidence="5" key="2">
    <citation type="submission" date="2021-04" db="EMBL/GenBank/DDBJ databases">
        <title>Isolation and genomic analysis of the ibuprofen-degrading bacterium Sphingomonas strain MPO218.</title>
        <authorList>
            <person name="Aulestia M."/>
            <person name="Flores A."/>
            <person name="Mangas E.L."/>
            <person name="Perez-Pulido A.J."/>
            <person name="Santero E."/>
            <person name="Camacho E.M."/>
        </authorList>
    </citation>
    <scope>NUCLEOTIDE SEQUENCE</scope>
    <source>
        <strain evidence="5">MPO218</strain>
    </source>
</reference>
<organism evidence="5 6">
    <name type="scientific">Rhizorhabdus wittichii</name>
    <dbReference type="NCBI Taxonomy" id="160791"/>
    <lineage>
        <taxon>Bacteria</taxon>
        <taxon>Pseudomonadati</taxon>
        <taxon>Pseudomonadota</taxon>
        <taxon>Alphaproteobacteria</taxon>
        <taxon>Sphingomonadales</taxon>
        <taxon>Sphingomonadaceae</taxon>
        <taxon>Rhizorhabdus</taxon>
    </lineage>
</organism>
<dbReference type="EMBL" id="CP059319">
    <property type="protein sequence ID" value="QTH21697.1"/>
    <property type="molecule type" value="Genomic_DNA"/>
</dbReference>
<dbReference type="Gene3D" id="3.40.50.12780">
    <property type="entry name" value="N-terminal domain of ligase-like"/>
    <property type="match status" value="1"/>
</dbReference>
<feature type="domain" description="AMP-dependent synthetase/ligase" evidence="3">
    <location>
        <begin position="24"/>
        <end position="378"/>
    </location>
</feature>
<dbReference type="InterPro" id="IPR042099">
    <property type="entry name" value="ANL_N_sf"/>
</dbReference>
<proteinExistence type="inferred from homology"/>
<dbReference type="InterPro" id="IPR000873">
    <property type="entry name" value="AMP-dep_synth/lig_dom"/>
</dbReference>
<dbReference type="InterPro" id="IPR025110">
    <property type="entry name" value="AMP-bd_C"/>
</dbReference>
<name>A0A975D2E7_9SPHN</name>
<dbReference type="InterPro" id="IPR020845">
    <property type="entry name" value="AMP-binding_CS"/>
</dbReference>
<dbReference type="GO" id="GO:0006631">
    <property type="term" value="P:fatty acid metabolic process"/>
    <property type="evidence" value="ECO:0007669"/>
    <property type="project" value="TreeGrafter"/>
</dbReference>
<dbReference type="RefSeq" id="WP_208632871.1">
    <property type="nucleotide sequence ID" value="NZ_CP059319.1"/>
</dbReference>
<comment type="similarity">
    <text evidence="1">Belongs to the ATP-dependent AMP-binding enzyme family.</text>
</comment>
<dbReference type="NCBIfam" id="NF004808">
    <property type="entry name" value="PRK06155.1"/>
    <property type="match status" value="1"/>
</dbReference>
<dbReference type="Pfam" id="PF13193">
    <property type="entry name" value="AMP-binding_C"/>
    <property type="match status" value="1"/>
</dbReference>
<feature type="domain" description="AMP-binding enzyme C-terminal" evidence="4">
    <location>
        <begin position="429"/>
        <end position="504"/>
    </location>
</feature>
<dbReference type="Pfam" id="PF00501">
    <property type="entry name" value="AMP-binding"/>
    <property type="match status" value="1"/>
</dbReference>
<dbReference type="PANTHER" id="PTHR43201">
    <property type="entry name" value="ACYL-COA SYNTHETASE"/>
    <property type="match status" value="1"/>
</dbReference>
<evidence type="ECO:0000259" key="3">
    <source>
        <dbReference type="Pfam" id="PF00501"/>
    </source>
</evidence>
<accession>A0A975D2E7</accession>
<dbReference type="SUPFAM" id="SSF56801">
    <property type="entry name" value="Acetyl-CoA synthetase-like"/>
    <property type="match status" value="1"/>
</dbReference>
<protein>
    <submittedName>
        <fullName evidence="5">AMP-binding protein</fullName>
    </submittedName>
</protein>
<keyword evidence="2" id="KW-0436">Ligase</keyword>
<dbReference type="PROSITE" id="PS00455">
    <property type="entry name" value="AMP_BINDING"/>
    <property type="match status" value="1"/>
</dbReference>
<evidence type="ECO:0000313" key="6">
    <source>
        <dbReference type="Proteomes" id="UP000664914"/>
    </source>
</evidence>
<dbReference type="Proteomes" id="UP000664914">
    <property type="component" value="Chromosome"/>
</dbReference>
<evidence type="ECO:0000256" key="2">
    <source>
        <dbReference type="ARBA" id="ARBA00022598"/>
    </source>
</evidence>
<evidence type="ECO:0000259" key="4">
    <source>
        <dbReference type="Pfam" id="PF13193"/>
    </source>
</evidence>
<dbReference type="PANTHER" id="PTHR43201:SF5">
    <property type="entry name" value="MEDIUM-CHAIN ACYL-COA LIGASE ACSF2, MITOCHONDRIAL"/>
    <property type="match status" value="1"/>
</dbReference>
<dbReference type="Gene3D" id="3.30.300.30">
    <property type="match status" value="1"/>
</dbReference>
<gene>
    <name evidence="5" type="ORF">HRJ34_25925</name>
</gene>
<dbReference type="InterPro" id="IPR045851">
    <property type="entry name" value="AMP-bd_C_sf"/>
</dbReference>
<evidence type="ECO:0000313" key="5">
    <source>
        <dbReference type="EMBL" id="QTH21697.1"/>
    </source>
</evidence>
<sequence>MSQHRNPIVYFPAGRRSLPALIERCAERTAKAVLSCGGTAWTAQDCRDAAARFAGRLAEEGVRRGDRVAILCGNRVEFLQLFLGCAWLGAIAVPINAASRGPQIEHILRNSEPRLLAIEPSLLPALDGLAIDGLGLSHLLLIGEGEVGRTALEIEPLSPGSHALPPASVGAGDPLAILYTSGTTGPSKGVICPHEQFFWYGINCGIALGTHADDVLHTTLPLFHINALSSFVQALVYDARLVIEPQFSVSRYWAGVREADATIVSLLGAMVPMLLSRPESGEEQDHRVRIASGPGVPAALHAEFHRRTGIRLSDGYASTESNVAIISPRDDMRPGTMGVLLDGFEARVADADDQPVADGLPGELLLRAREPFAMAIGYHAMPDKTIEAWRNLWLHTGDRVIRDPDGYFYFVDRLKDTIRRRGENISSYEIEQVLLMHPAIAMAAAFPVSSELAEDEVMVALKLADGVAVTPEEIIAFCDGRMPYFSIPRFIDFVEDLPRTDNGKVQKFKLRERGVGPNSWDRDKAGIVVARR</sequence>
<reference evidence="5" key="1">
    <citation type="submission" date="2020-07" db="EMBL/GenBank/DDBJ databases">
        <authorList>
            <person name="Camacho E."/>
        </authorList>
    </citation>
    <scope>NUCLEOTIDE SEQUENCE</scope>
    <source>
        <strain evidence="5">MPO218</strain>
    </source>
</reference>